<proteinExistence type="predicted"/>
<dbReference type="Proteomes" id="UP000257109">
    <property type="component" value="Unassembled WGS sequence"/>
</dbReference>
<feature type="non-terminal residue" evidence="2">
    <location>
        <position position="1"/>
    </location>
</feature>
<dbReference type="AlphaFoldDB" id="A0A371GI91"/>
<dbReference type="PANTHER" id="PTHR11439">
    <property type="entry name" value="GAG-POL-RELATED RETROTRANSPOSON"/>
    <property type="match status" value="1"/>
</dbReference>
<organism evidence="2 3">
    <name type="scientific">Mucuna pruriens</name>
    <name type="common">Velvet bean</name>
    <name type="synonym">Dolichos pruriens</name>
    <dbReference type="NCBI Taxonomy" id="157652"/>
    <lineage>
        <taxon>Eukaryota</taxon>
        <taxon>Viridiplantae</taxon>
        <taxon>Streptophyta</taxon>
        <taxon>Embryophyta</taxon>
        <taxon>Tracheophyta</taxon>
        <taxon>Spermatophyta</taxon>
        <taxon>Magnoliopsida</taxon>
        <taxon>eudicotyledons</taxon>
        <taxon>Gunneridae</taxon>
        <taxon>Pentapetalae</taxon>
        <taxon>rosids</taxon>
        <taxon>fabids</taxon>
        <taxon>Fabales</taxon>
        <taxon>Fabaceae</taxon>
        <taxon>Papilionoideae</taxon>
        <taxon>50 kb inversion clade</taxon>
        <taxon>NPAAA clade</taxon>
        <taxon>indigoferoid/millettioid clade</taxon>
        <taxon>Phaseoleae</taxon>
        <taxon>Mucuna</taxon>
    </lineage>
</organism>
<dbReference type="InterPro" id="IPR013103">
    <property type="entry name" value="RVT_2"/>
</dbReference>
<reference evidence="2" key="1">
    <citation type="submission" date="2018-05" db="EMBL/GenBank/DDBJ databases">
        <title>Draft genome of Mucuna pruriens seed.</title>
        <authorList>
            <person name="Nnadi N.E."/>
            <person name="Vos R."/>
            <person name="Hasami M.H."/>
            <person name="Devisetty U.K."/>
            <person name="Aguiy J.C."/>
        </authorList>
    </citation>
    <scope>NUCLEOTIDE SEQUENCE [LARGE SCALE GENOMIC DNA]</scope>
    <source>
        <strain evidence="2">JCA_2017</strain>
    </source>
</reference>
<protein>
    <submittedName>
        <fullName evidence="2">Copia protein</fullName>
    </submittedName>
</protein>
<dbReference type="OrthoDB" id="1412689at2759"/>
<dbReference type="PANTHER" id="PTHR11439:SF515">
    <property type="entry name" value="GAG-POL POLYPROTEIN"/>
    <property type="match status" value="1"/>
</dbReference>
<accession>A0A371GI91</accession>
<dbReference type="EMBL" id="QJKJ01005444">
    <property type="protein sequence ID" value="RDX90254.1"/>
    <property type="molecule type" value="Genomic_DNA"/>
</dbReference>
<feature type="domain" description="Reverse transcriptase Ty1/copia-type" evidence="1">
    <location>
        <begin position="85"/>
        <end position="140"/>
    </location>
</feature>
<gene>
    <name evidence="2" type="primary">GIP</name>
    <name evidence="2" type="ORF">CR513_27901</name>
</gene>
<comment type="caution">
    <text evidence="2">The sequence shown here is derived from an EMBL/GenBank/DDBJ whole genome shotgun (WGS) entry which is preliminary data.</text>
</comment>
<name>A0A371GI91_MUCPR</name>
<sequence length="322" mass="37218">MVLLAIVSNGAQPRIPIDKEEKRLTATPIFNKASIERRPLQLRDQELIQDSTINLEGELIHSALIAEAELVEFEKIEEINSIEKNHTWELMDPPSNKKPIALKWVYKVKINPRGEVMKNKAKLMAKGTPTKVGLSLKKETDEEQVDLTHYKMIVGCLRFMQEPKQSHLLDAKRILRYVQGMIDFGILFTKEEVAAKPELVGYTDSDWCEDKRDRKNTTWYIFFYGRAPISWSYTKEHVVALSSYEAEYITTSELACQGQKNSKKVKLLVDNKSTINLARHSPSHGRSKHIGTRFHFLREQINNEKLQIEYCRTKIQFADIKS</sequence>
<dbReference type="CDD" id="cd09272">
    <property type="entry name" value="RNase_HI_RT_Ty1"/>
    <property type="match status" value="1"/>
</dbReference>
<evidence type="ECO:0000259" key="1">
    <source>
        <dbReference type="Pfam" id="PF07727"/>
    </source>
</evidence>
<keyword evidence="3" id="KW-1185">Reference proteome</keyword>
<dbReference type="Pfam" id="PF07727">
    <property type="entry name" value="RVT_2"/>
    <property type="match status" value="1"/>
</dbReference>
<dbReference type="STRING" id="157652.A0A371GI91"/>
<evidence type="ECO:0000313" key="2">
    <source>
        <dbReference type="EMBL" id="RDX90254.1"/>
    </source>
</evidence>
<evidence type="ECO:0000313" key="3">
    <source>
        <dbReference type="Proteomes" id="UP000257109"/>
    </source>
</evidence>